<evidence type="ECO:0000313" key="2">
    <source>
        <dbReference type="Proteomes" id="UP000070053"/>
    </source>
</evidence>
<dbReference type="EMBL" id="LQZP01000375">
    <property type="protein sequence ID" value="KXT89893.1"/>
    <property type="molecule type" value="Genomic_DNA"/>
</dbReference>
<protein>
    <submittedName>
        <fullName evidence="1">Uncharacterized protein</fullName>
    </submittedName>
</protein>
<gene>
    <name evidence="1" type="ORF">SORDD21_01561</name>
</gene>
<evidence type="ECO:0000313" key="1">
    <source>
        <dbReference type="EMBL" id="KXT89893.1"/>
    </source>
</evidence>
<accession>A0A139PIC5</accession>
<dbReference type="AlphaFoldDB" id="A0A139PIC5"/>
<sequence>MYSSKELKFNIKTMKTGCFFENELKTKRKTASEQSFVSQFYH</sequence>
<reference evidence="1 2" key="1">
    <citation type="submission" date="2016-01" db="EMBL/GenBank/DDBJ databases">
        <title>Highly variable Streptococcus oralis are common among viridans streptococci isolated from primates.</title>
        <authorList>
            <person name="Denapaite D."/>
            <person name="Rieger M."/>
            <person name="Koendgen S."/>
            <person name="Brueckner R."/>
            <person name="Ochigava I."/>
            <person name="Kappeler P."/>
            <person name="Maetz-Rensing K."/>
            <person name="Leendertz F."/>
            <person name="Hakenbeck R."/>
        </authorList>
    </citation>
    <scope>NUCLEOTIDE SEQUENCE [LARGE SCALE GENOMIC DNA]</scope>
    <source>
        <strain evidence="1 2">DD21</strain>
    </source>
</reference>
<dbReference type="Proteomes" id="UP000070053">
    <property type="component" value="Unassembled WGS sequence"/>
</dbReference>
<name>A0A139PIC5_STROR</name>
<proteinExistence type="predicted"/>
<dbReference type="PATRIC" id="fig|1303.81.peg.1910"/>
<organism evidence="1 2">
    <name type="scientific">Streptococcus oralis</name>
    <dbReference type="NCBI Taxonomy" id="1303"/>
    <lineage>
        <taxon>Bacteria</taxon>
        <taxon>Bacillati</taxon>
        <taxon>Bacillota</taxon>
        <taxon>Bacilli</taxon>
        <taxon>Lactobacillales</taxon>
        <taxon>Streptococcaceae</taxon>
        <taxon>Streptococcus</taxon>
    </lineage>
</organism>
<comment type="caution">
    <text evidence="1">The sequence shown here is derived from an EMBL/GenBank/DDBJ whole genome shotgun (WGS) entry which is preliminary data.</text>
</comment>